<dbReference type="GO" id="GO:0016301">
    <property type="term" value="F:kinase activity"/>
    <property type="evidence" value="ECO:0007669"/>
    <property type="project" value="UniProtKB-KW"/>
</dbReference>
<dbReference type="AlphaFoldDB" id="A0A1H7KAY3"/>
<evidence type="ECO:0000313" key="3">
    <source>
        <dbReference type="Proteomes" id="UP000186015"/>
    </source>
</evidence>
<dbReference type="SUPFAM" id="SSF52540">
    <property type="entry name" value="P-loop containing nucleoside triphosphate hydrolases"/>
    <property type="match status" value="1"/>
</dbReference>
<dbReference type="PANTHER" id="PTHR10285">
    <property type="entry name" value="URIDINE KINASE"/>
    <property type="match status" value="1"/>
</dbReference>
<dbReference type="InterPro" id="IPR003593">
    <property type="entry name" value="AAA+_ATPase"/>
</dbReference>
<dbReference type="RefSeq" id="WP_074832729.1">
    <property type="nucleotide sequence ID" value="NZ_FOAT01000006.1"/>
</dbReference>
<proteinExistence type="predicted"/>
<dbReference type="InterPro" id="IPR027417">
    <property type="entry name" value="P-loop_NTPase"/>
</dbReference>
<dbReference type="CDD" id="cd02028">
    <property type="entry name" value="UMPK_like"/>
    <property type="match status" value="1"/>
</dbReference>
<evidence type="ECO:0000313" key="2">
    <source>
        <dbReference type="EMBL" id="SEK83902.1"/>
    </source>
</evidence>
<dbReference type="SMART" id="SM00382">
    <property type="entry name" value="AAA"/>
    <property type="match status" value="1"/>
</dbReference>
<name>A0A1H7KAY3_RUMAL</name>
<gene>
    <name evidence="2" type="ORF">SAMN05216469_106142</name>
</gene>
<dbReference type="OrthoDB" id="9764644at2"/>
<protein>
    <submittedName>
        <fullName evidence="2">Uridine kinase</fullName>
    </submittedName>
</protein>
<reference evidence="2 3" key="1">
    <citation type="submission" date="2016-10" db="EMBL/GenBank/DDBJ databases">
        <authorList>
            <person name="de Groot N.N."/>
        </authorList>
    </citation>
    <scope>NUCLEOTIDE SEQUENCE [LARGE SCALE GENOMIC DNA]</scope>
    <source>
        <strain evidence="2 3">KH2T6</strain>
    </source>
</reference>
<dbReference type="InterPro" id="IPR006083">
    <property type="entry name" value="PRK/URK"/>
</dbReference>
<organism evidence="2 3">
    <name type="scientific">Ruminococcus albus</name>
    <dbReference type="NCBI Taxonomy" id="1264"/>
    <lineage>
        <taxon>Bacteria</taxon>
        <taxon>Bacillati</taxon>
        <taxon>Bacillota</taxon>
        <taxon>Clostridia</taxon>
        <taxon>Eubacteriales</taxon>
        <taxon>Oscillospiraceae</taxon>
        <taxon>Ruminococcus</taxon>
    </lineage>
</organism>
<evidence type="ECO:0000259" key="1">
    <source>
        <dbReference type="SMART" id="SM00382"/>
    </source>
</evidence>
<sequence>MKKININKLNSKVAEQSGFIAECNEKYEKKLRRAAERIADEHRERPIILLAGPSGSGKTTTALKIDNMLDDMGIHTHTISMDDYFLPKGFFEHVVNEDGSPDYESPMRIDINKLNDHMEKISRCEEVMIPKFNFAEQSSSDGFLFKRGKDDIIVFEGIHALNPQVTGGAGEFARCMYVSVRTRIELSSGALVHPSMIRLMRRLIRDERSRGRGPAETFDMFKNVSRGEERFILPFKYRAEEEKEFSLDTYIGYEPAAYKGLLLDKMREASKTYKDFDKYKSILGLLEEVDPIDTELIGKDTLVREFLGGSIYTD</sequence>
<dbReference type="Gene3D" id="3.40.50.300">
    <property type="entry name" value="P-loop containing nucleotide triphosphate hydrolases"/>
    <property type="match status" value="1"/>
</dbReference>
<dbReference type="Pfam" id="PF00485">
    <property type="entry name" value="PRK"/>
    <property type="match status" value="1"/>
</dbReference>
<accession>A0A1H7KAY3</accession>
<keyword evidence="2" id="KW-0808">Transferase</keyword>
<dbReference type="EMBL" id="FOAT01000006">
    <property type="protein sequence ID" value="SEK83902.1"/>
    <property type="molecule type" value="Genomic_DNA"/>
</dbReference>
<keyword evidence="2" id="KW-0418">Kinase</keyword>
<dbReference type="Proteomes" id="UP000186015">
    <property type="component" value="Unassembled WGS sequence"/>
</dbReference>
<feature type="domain" description="AAA+ ATPase" evidence="1">
    <location>
        <begin position="44"/>
        <end position="205"/>
    </location>
</feature>
<dbReference type="GO" id="GO:0005524">
    <property type="term" value="F:ATP binding"/>
    <property type="evidence" value="ECO:0007669"/>
    <property type="project" value="InterPro"/>
</dbReference>